<accession>A0ABC8QJQ1</accession>
<gene>
    <name evidence="1" type="ORF">CCFV1_ORF068</name>
</gene>
<reference evidence="1 2" key="1">
    <citation type="submission" date="2024-01" db="EMBL/GenBank/DDBJ databases">
        <authorList>
            <person name="Guinet B."/>
        </authorList>
    </citation>
    <scope>NUCLEOTIDE SEQUENCE [LARGE SCALE GENOMIC DNA]</scope>
</reference>
<name>A0ABC8QJQ1_9VIRU</name>
<proteinExistence type="predicted"/>
<dbReference type="Proteomes" id="UP001642380">
    <property type="component" value="Unassembled WGS sequence"/>
</dbReference>
<dbReference type="EMBL" id="CAUOPR010000001">
    <property type="protein sequence ID" value="CAJ2002114.1"/>
    <property type="molecule type" value="Genomic_DNA"/>
</dbReference>
<keyword evidence="2" id="KW-1185">Reference proteome</keyword>
<sequence length="191" mass="21130">MDKFKQFHEGLKKINLNQPWVSLNLSLSAFKDECYYADVYDDFLNAPLDTQADIKRIIGILLLESRNKTTVSPIFLFFVGLLTLFSPNSDASPVLSIPSAAAISFDTAPVAATLTTAPVTVVSNDFFARAVETVERGGRQVICEKNSAYKSILRALLPKAGRVPKKLSLVDIFDETTINIIHKLRSGRSKH</sequence>
<comment type="caution">
    <text evidence="1">The sequence shown here is derived from an EMBL/GenBank/DDBJ whole genome shotgun (WGS) entry which is preliminary data.</text>
</comment>
<evidence type="ECO:0000313" key="2">
    <source>
        <dbReference type="Proteomes" id="UP001642380"/>
    </source>
</evidence>
<evidence type="ECO:0000313" key="1">
    <source>
        <dbReference type="EMBL" id="CAJ2002114.1"/>
    </source>
</evidence>
<protein>
    <submittedName>
        <fullName evidence="1">Uncharacterized protein</fullName>
    </submittedName>
</protein>
<organism evidence="1 2">
    <name type="scientific">Cotesia congregata filamentous virus 1</name>
    <dbReference type="NCBI Taxonomy" id="3064291"/>
    <lineage>
        <taxon>Viruses</taxon>
        <taxon>Viruses incertae sedis</taxon>
        <taxon>Naldaviricetes</taxon>
        <taxon>Lefavirales</taxon>
        <taxon>Filamentoviridae</taxon>
        <taxon>Betafilamentovirus</taxon>
        <taxon>Betafilamentovirus cocongregatae</taxon>
    </lineage>
</organism>